<organism evidence="3 4">
    <name type="scientific">Nannospalax galili</name>
    <name type="common">Northern Israeli blind subterranean mole rat</name>
    <name type="synonym">Spalax galili</name>
    <dbReference type="NCBI Taxonomy" id="1026970"/>
    <lineage>
        <taxon>Eukaryota</taxon>
        <taxon>Metazoa</taxon>
        <taxon>Chordata</taxon>
        <taxon>Craniata</taxon>
        <taxon>Vertebrata</taxon>
        <taxon>Euteleostomi</taxon>
        <taxon>Mammalia</taxon>
        <taxon>Eutheria</taxon>
        <taxon>Euarchontoglires</taxon>
        <taxon>Glires</taxon>
        <taxon>Rodentia</taxon>
        <taxon>Myomorpha</taxon>
        <taxon>Muroidea</taxon>
        <taxon>Spalacidae</taxon>
        <taxon>Spalacinae</taxon>
        <taxon>Nannospalax</taxon>
    </lineage>
</organism>
<dbReference type="GO" id="GO:0008179">
    <property type="term" value="F:adenylate cyclase binding"/>
    <property type="evidence" value="ECO:0007669"/>
    <property type="project" value="TreeGrafter"/>
</dbReference>
<reference evidence="3" key="1">
    <citation type="submission" date="2025-08" db="UniProtKB">
        <authorList>
            <consortium name="Ensembl"/>
        </authorList>
    </citation>
    <scope>IDENTIFICATION</scope>
</reference>
<dbReference type="GO" id="GO:0005737">
    <property type="term" value="C:cytoplasm"/>
    <property type="evidence" value="ECO:0007669"/>
    <property type="project" value="TreeGrafter"/>
</dbReference>
<proteinExistence type="inferred from homology"/>
<dbReference type="GeneTree" id="ENSGT00390000017955"/>
<keyword evidence="4" id="KW-1185">Reference proteome</keyword>
<evidence type="ECO:0000256" key="1">
    <source>
        <dbReference type="ARBA" id="ARBA00007659"/>
    </source>
</evidence>
<dbReference type="GO" id="GO:0019933">
    <property type="term" value="P:cAMP-mediated signaling"/>
    <property type="evidence" value="ECO:0007669"/>
    <property type="project" value="TreeGrafter"/>
</dbReference>
<dbReference type="Gene3D" id="1.25.40.330">
    <property type="entry name" value="Adenylate cyclase-associated CAP, N-terminal domain"/>
    <property type="match status" value="1"/>
</dbReference>
<name>A0A8C6W7P2_NANGA</name>
<dbReference type="PROSITE" id="PS01088">
    <property type="entry name" value="CAP_1"/>
    <property type="match status" value="1"/>
</dbReference>
<dbReference type="PANTHER" id="PTHR10652:SF1">
    <property type="entry name" value="ADENYLYL CYCLASE-ASSOCIATED PROTEIN 1"/>
    <property type="match status" value="1"/>
</dbReference>
<dbReference type="OMA" id="RDVDEKH"/>
<dbReference type="GO" id="GO:0003779">
    <property type="term" value="F:actin binding"/>
    <property type="evidence" value="ECO:0007669"/>
    <property type="project" value="InterPro"/>
</dbReference>
<dbReference type="GO" id="GO:0000902">
    <property type="term" value="P:cell morphogenesis"/>
    <property type="evidence" value="ECO:0007669"/>
    <property type="project" value="TreeGrafter"/>
</dbReference>
<protein>
    <recommendedName>
        <fullName evidence="2">CAP N-terminal domain-containing protein</fullName>
    </recommendedName>
</protein>
<dbReference type="AlphaFoldDB" id="A0A8C6W7P2"/>
<dbReference type="Pfam" id="PF01213">
    <property type="entry name" value="CAP_N-CM"/>
    <property type="match status" value="1"/>
</dbReference>
<evidence type="ECO:0000313" key="3">
    <source>
        <dbReference type="Ensembl" id="ENSNGAP00000013957.1"/>
    </source>
</evidence>
<gene>
    <name evidence="3" type="primary">Cap1</name>
</gene>
<dbReference type="InterPro" id="IPR013992">
    <property type="entry name" value="Adenylate_cyclase-assoc_CAP_N"/>
</dbReference>
<evidence type="ECO:0000313" key="4">
    <source>
        <dbReference type="Proteomes" id="UP000694381"/>
    </source>
</evidence>
<evidence type="ECO:0000259" key="2">
    <source>
        <dbReference type="Pfam" id="PF21938"/>
    </source>
</evidence>
<dbReference type="Proteomes" id="UP000694381">
    <property type="component" value="Unassembled WGS sequence"/>
</dbReference>
<dbReference type="SUPFAM" id="SSF101278">
    <property type="entry name" value="N-terminal domain of adenylylcyclase associated protein, CAP"/>
    <property type="match status" value="1"/>
</dbReference>
<dbReference type="GO" id="GO:0007015">
    <property type="term" value="P:actin filament organization"/>
    <property type="evidence" value="ECO:0007669"/>
    <property type="project" value="TreeGrafter"/>
</dbReference>
<dbReference type="InterPro" id="IPR036222">
    <property type="entry name" value="CAP_N_sf"/>
</dbReference>
<comment type="similarity">
    <text evidence="1">Belongs to the CAP family.</text>
</comment>
<dbReference type="PANTHER" id="PTHR10652">
    <property type="entry name" value="ADENYLYL CYCLASE-ASSOCIATED PROTEIN"/>
    <property type="match status" value="1"/>
</dbReference>
<dbReference type="InterPro" id="IPR053950">
    <property type="entry name" value="CAP_N"/>
</dbReference>
<accession>A0A8C6W7P2</accession>
<feature type="domain" description="CAP N-terminal" evidence="2">
    <location>
        <begin position="45"/>
        <end position="163"/>
    </location>
</feature>
<dbReference type="Pfam" id="PF21938">
    <property type="entry name" value="CAP_N"/>
    <property type="match status" value="1"/>
</dbReference>
<dbReference type="FunFam" id="1.25.40.330:FF:000001">
    <property type="entry name" value="Adenylyl cyclase-associated protein"/>
    <property type="match status" value="1"/>
</dbReference>
<reference evidence="3" key="2">
    <citation type="submission" date="2025-09" db="UniProtKB">
        <authorList>
            <consortium name="Ensembl"/>
        </authorList>
    </citation>
    <scope>IDENTIFICATION</scope>
</reference>
<dbReference type="InterPro" id="IPR001837">
    <property type="entry name" value="Adenylate_cyclase-assoc_CAP"/>
</dbReference>
<dbReference type="InterPro" id="IPR018106">
    <property type="entry name" value="CAP_CS_N"/>
</dbReference>
<sequence length="163" mass="17845">ADMQNLVERLERAVGRLEAVSHTSDMHCGYGDSPSKGEVPFVQAFDLLLANPVAEYLKMSKAIGGDVQKHAEMVHTGLKLERALLVTASQCQQPAGNKLSDLLAPISEQIQEVITFREKNRGSKYFNHLSAVSESIQALGWVALAVKPGPFVKEMNDAAMFYT</sequence>
<dbReference type="Ensembl" id="ENSNGAT00000019541.1">
    <property type="protein sequence ID" value="ENSNGAP00000013957.1"/>
    <property type="gene ID" value="ENSNGAG00000015371.1"/>
</dbReference>